<dbReference type="RefSeq" id="WP_007298537.1">
    <property type="nucleotide sequence ID" value="NZ_AJJH01000102.1"/>
</dbReference>
<gene>
    <name evidence="2" type="ORF">W59_19208</name>
</gene>
<evidence type="ECO:0000313" key="3">
    <source>
        <dbReference type="Proteomes" id="UP000006447"/>
    </source>
</evidence>
<evidence type="ECO:0000313" key="2">
    <source>
        <dbReference type="EMBL" id="EID78277.1"/>
    </source>
</evidence>
<organism evidence="2 3">
    <name type="scientific">Rhodococcus opacus RKJ300 = JCM 13270</name>
    <dbReference type="NCBI Taxonomy" id="1165867"/>
    <lineage>
        <taxon>Bacteria</taxon>
        <taxon>Bacillati</taxon>
        <taxon>Actinomycetota</taxon>
        <taxon>Actinomycetes</taxon>
        <taxon>Mycobacteriales</taxon>
        <taxon>Nocardiaceae</taxon>
        <taxon>Rhodococcus</taxon>
    </lineage>
</organism>
<feature type="compositionally biased region" description="Basic and acidic residues" evidence="1">
    <location>
        <begin position="41"/>
        <end position="54"/>
    </location>
</feature>
<feature type="compositionally biased region" description="Low complexity" evidence="1">
    <location>
        <begin position="20"/>
        <end position="29"/>
    </location>
</feature>
<proteinExistence type="predicted"/>
<dbReference type="Proteomes" id="UP000006447">
    <property type="component" value="Unassembled WGS sequence"/>
</dbReference>
<name>I0WPG1_RHOOP</name>
<sequence length="73" mass="7899">MSMNEPFLPITHVSGDEIGAADPGLGAPGTPAPPTDDDTEEKEHEFEVRMEQARGAKQIFRPPEPSPDRPTSD</sequence>
<protein>
    <submittedName>
        <fullName evidence="2">Uncharacterized protein</fullName>
    </submittedName>
</protein>
<dbReference type="PATRIC" id="fig|1165867.3.peg.3896"/>
<accession>I0WPG1</accession>
<dbReference type="AlphaFoldDB" id="I0WPG1"/>
<dbReference type="EMBL" id="AJJH01000102">
    <property type="protein sequence ID" value="EID78277.1"/>
    <property type="molecule type" value="Genomic_DNA"/>
</dbReference>
<evidence type="ECO:0000256" key="1">
    <source>
        <dbReference type="SAM" id="MobiDB-lite"/>
    </source>
</evidence>
<feature type="region of interest" description="Disordered" evidence="1">
    <location>
        <begin position="1"/>
        <end position="73"/>
    </location>
</feature>
<reference evidence="2 3" key="1">
    <citation type="journal article" date="2012" name="J. Bacteriol.">
        <title>Draft genome sequence of the nitrophenol-degrading actinomycete Rhodococcus imtechensis RKJ300.</title>
        <authorList>
            <person name="Vikram S."/>
            <person name="Kumar S."/>
            <person name="Subramanian S."/>
            <person name="Raghava G.P."/>
        </authorList>
    </citation>
    <scope>NUCLEOTIDE SEQUENCE [LARGE SCALE GENOMIC DNA]</scope>
    <source>
        <strain evidence="2 3">RKJ300</strain>
    </source>
</reference>
<comment type="caution">
    <text evidence="2">The sequence shown here is derived from an EMBL/GenBank/DDBJ whole genome shotgun (WGS) entry which is preliminary data.</text>
</comment>